<reference evidence="8 9" key="1">
    <citation type="journal article" date="2019" name="Int. J. Syst. Evol. Microbiol.">
        <title>The Global Catalogue of Microorganisms (GCM) 10K type strain sequencing project: providing services to taxonomists for standard genome sequencing and annotation.</title>
        <authorList>
            <consortium name="The Broad Institute Genomics Platform"/>
            <consortium name="The Broad Institute Genome Sequencing Center for Infectious Disease"/>
            <person name="Wu L."/>
            <person name="Ma J."/>
        </authorList>
    </citation>
    <scope>NUCLEOTIDE SEQUENCE [LARGE SCALE GENOMIC DNA]</scope>
    <source>
        <strain evidence="8 9">JCM 14330</strain>
    </source>
</reference>
<keyword evidence="3" id="KW-0808">Transferase</keyword>
<dbReference type="EMBL" id="BAAAEN010000047">
    <property type="protein sequence ID" value="GAA0533873.1"/>
    <property type="molecule type" value="Genomic_DNA"/>
</dbReference>
<keyword evidence="6 7" id="KW-0472">Membrane</keyword>
<evidence type="ECO:0000313" key="8">
    <source>
        <dbReference type="EMBL" id="GAA0533873.1"/>
    </source>
</evidence>
<keyword evidence="9" id="KW-1185">Reference proteome</keyword>
<keyword evidence="2" id="KW-1003">Cell membrane</keyword>
<proteinExistence type="predicted"/>
<evidence type="ECO:0000256" key="5">
    <source>
        <dbReference type="ARBA" id="ARBA00022989"/>
    </source>
</evidence>
<organism evidence="8 9">
    <name type="scientific">Pigmentiphaga daeguensis</name>
    <dbReference type="NCBI Taxonomy" id="414049"/>
    <lineage>
        <taxon>Bacteria</taxon>
        <taxon>Pseudomonadati</taxon>
        <taxon>Pseudomonadota</taxon>
        <taxon>Betaproteobacteria</taxon>
        <taxon>Burkholderiales</taxon>
        <taxon>Alcaligenaceae</taxon>
        <taxon>Pigmentiphaga</taxon>
    </lineage>
</organism>
<gene>
    <name evidence="8" type="ORF">GCM10009097_58820</name>
</gene>
<accession>A0ABN1D5J9</accession>
<evidence type="ECO:0000256" key="3">
    <source>
        <dbReference type="ARBA" id="ARBA00022679"/>
    </source>
</evidence>
<name>A0ABN1D5J9_9BURK</name>
<evidence type="ECO:0000256" key="1">
    <source>
        <dbReference type="ARBA" id="ARBA00004651"/>
    </source>
</evidence>
<comment type="caution">
    <text evidence="8">The sequence shown here is derived from an EMBL/GenBank/DDBJ whole genome shotgun (WGS) entry which is preliminary data.</text>
</comment>
<keyword evidence="4 7" id="KW-0812">Transmembrane</keyword>
<evidence type="ECO:0008006" key="10">
    <source>
        <dbReference type="Google" id="ProtNLM"/>
    </source>
</evidence>
<protein>
    <recommendedName>
        <fullName evidence="10">Glycosyl transferase family 4</fullName>
    </recommendedName>
</protein>
<evidence type="ECO:0000256" key="7">
    <source>
        <dbReference type="SAM" id="Phobius"/>
    </source>
</evidence>
<dbReference type="Pfam" id="PF00953">
    <property type="entry name" value="Glycos_transf_4"/>
    <property type="match status" value="1"/>
</dbReference>
<dbReference type="Proteomes" id="UP001501706">
    <property type="component" value="Unassembled WGS sequence"/>
</dbReference>
<feature type="transmembrane region" description="Helical" evidence="7">
    <location>
        <begin position="23"/>
        <end position="41"/>
    </location>
</feature>
<feature type="transmembrane region" description="Helical" evidence="7">
    <location>
        <begin position="137"/>
        <end position="159"/>
    </location>
</feature>
<comment type="subcellular location">
    <subcellularLocation>
        <location evidence="1">Cell membrane</location>
        <topology evidence="1">Multi-pass membrane protein</topology>
    </subcellularLocation>
</comment>
<evidence type="ECO:0000256" key="6">
    <source>
        <dbReference type="ARBA" id="ARBA00023136"/>
    </source>
</evidence>
<sequence length="179" mass="20524">MIGATLGFLVWNYPFGHVFLGDGGAYLLGFMLAELAILLVMRNPQISAWYPALLFSYPIVETTFSIYRKRCLRGMPPSQPDGVHLHMLVYKRVIRWAVGSHNADQLLHRNAATSPYLWALTLLAAVPATLAWNNEKLLAACLAIFVAIYLWLYFAIVRFRTPRWMILRERRKPSTSRTR</sequence>
<evidence type="ECO:0000256" key="4">
    <source>
        <dbReference type="ARBA" id="ARBA00022692"/>
    </source>
</evidence>
<evidence type="ECO:0000313" key="9">
    <source>
        <dbReference type="Proteomes" id="UP001501706"/>
    </source>
</evidence>
<evidence type="ECO:0000256" key="2">
    <source>
        <dbReference type="ARBA" id="ARBA00022475"/>
    </source>
</evidence>
<dbReference type="InterPro" id="IPR000715">
    <property type="entry name" value="Glycosyl_transferase_4"/>
</dbReference>
<dbReference type="PANTHER" id="PTHR22926:SF3">
    <property type="entry name" value="UNDECAPRENYL-PHOSPHATE ALPHA-N-ACETYLGLUCOSAMINYL 1-PHOSPHATE TRANSFERASE"/>
    <property type="match status" value="1"/>
</dbReference>
<feature type="transmembrane region" description="Helical" evidence="7">
    <location>
        <begin position="115"/>
        <end position="131"/>
    </location>
</feature>
<keyword evidence="5 7" id="KW-1133">Transmembrane helix</keyword>
<dbReference type="PANTHER" id="PTHR22926">
    <property type="entry name" value="PHOSPHO-N-ACETYLMURAMOYL-PENTAPEPTIDE-TRANSFERASE"/>
    <property type="match status" value="1"/>
</dbReference>